<accession>A0A9Q3IJE4</accession>
<dbReference type="OrthoDB" id="3344688at2759"/>
<evidence type="ECO:0000313" key="1">
    <source>
        <dbReference type="EMBL" id="MBW0543563.1"/>
    </source>
</evidence>
<dbReference type="Proteomes" id="UP000765509">
    <property type="component" value="Unassembled WGS sequence"/>
</dbReference>
<sequence length="287" mass="32470">MKGWDYISQYDTAPKNISSSINQQNIITDSCRTTRRSNQALLTNVVPYSKAIGDTQEKEKWHNTMNTEFKSLMQHNTGNLVPYPTDGSKVIGGMWKHIFRYIKGTVNWGIHYRARANNSKPAIEGWGNSDYANCSINQKLISGNLVMVFGNPISWMIKQQTIIAQSSTEAEFVSMNVCSKQLQWVSMLMVRNMNIGMKKPIIYNNNSGSITISKQATLNQQTKHIEVRYQYLHQLVHENILGVCQVSTNEMLADAFAKAMSIAKVSELLPRMNLINQEGVLKSKEVT</sequence>
<reference evidence="1" key="1">
    <citation type="submission" date="2021-03" db="EMBL/GenBank/DDBJ databases">
        <title>Draft genome sequence of rust myrtle Austropuccinia psidii MF-1, a brazilian biotype.</title>
        <authorList>
            <person name="Quecine M.C."/>
            <person name="Pachon D.M.R."/>
            <person name="Bonatelli M.L."/>
            <person name="Correr F.H."/>
            <person name="Franceschini L.M."/>
            <person name="Leite T.F."/>
            <person name="Margarido G.R.A."/>
            <person name="Almeida C.A."/>
            <person name="Ferrarezi J.A."/>
            <person name="Labate C.A."/>
        </authorList>
    </citation>
    <scope>NUCLEOTIDE SEQUENCE</scope>
    <source>
        <strain evidence="1">MF-1</strain>
    </source>
</reference>
<dbReference type="PANTHER" id="PTHR11439">
    <property type="entry name" value="GAG-POL-RELATED RETROTRANSPOSON"/>
    <property type="match status" value="1"/>
</dbReference>
<dbReference type="PANTHER" id="PTHR11439:SF463">
    <property type="entry name" value="REVERSE TRANSCRIPTASE TY1_COPIA-TYPE DOMAIN-CONTAINING PROTEIN"/>
    <property type="match status" value="1"/>
</dbReference>
<comment type="caution">
    <text evidence="1">The sequence shown here is derived from an EMBL/GenBank/DDBJ whole genome shotgun (WGS) entry which is preliminary data.</text>
</comment>
<keyword evidence="2" id="KW-1185">Reference proteome</keyword>
<protein>
    <submittedName>
        <fullName evidence="1">Uncharacterized protein</fullName>
    </submittedName>
</protein>
<dbReference type="AlphaFoldDB" id="A0A9Q3IJE4"/>
<organism evidence="1 2">
    <name type="scientific">Austropuccinia psidii MF-1</name>
    <dbReference type="NCBI Taxonomy" id="1389203"/>
    <lineage>
        <taxon>Eukaryota</taxon>
        <taxon>Fungi</taxon>
        <taxon>Dikarya</taxon>
        <taxon>Basidiomycota</taxon>
        <taxon>Pucciniomycotina</taxon>
        <taxon>Pucciniomycetes</taxon>
        <taxon>Pucciniales</taxon>
        <taxon>Sphaerophragmiaceae</taxon>
        <taxon>Austropuccinia</taxon>
    </lineage>
</organism>
<dbReference type="EMBL" id="AVOT02048328">
    <property type="protein sequence ID" value="MBW0543563.1"/>
    <property type="molecule type" value="Genomic_DNA"/>
</dbReference>
<name>A0A9Q3IJE4_9BASI</name>
<dbReference type="CDD" id="cd09272">
    <property type="entry name" value="RNase_HI_RT_Ty1"/>
    <property type="match status" value="1"/>
</dbReference>
<proteinExistence type="predicted"/>
<gene>
    <name evidence="1" type="ORF">O181_083278</name>
</gene>
<evidence type="ECO:0000313" key="2">
    <source>
        <dbReference type="Proteomes" id="UP000765509"/>
    </source>
</evidence>